<dbReference type="AlphaFoldDB" id="A0A5N6VVV3"/>
<feature type="chain" id="PRO_5024790782" description="Secreted protein" evidence="1">
    <location>
        <begin position="22"/>
        <end position="78"/>
    </location>
</feature>
<evidence type="ECO:0000256" key="1">
    <source>
        <dbReference type="SAM" id="SignalP"/>
    </source>
</evidence>
<organism evidence="2 3">
    <name type="scientific">Aspergillus transmontanensis</name>
    <dbReference type="NCBI Taxonomy" id="1034304"/>
    <lineage>
        <taxon>Eukaryota</taxon>
        <taxon>Fungi</taxon>
        <taxon>Dikarya</taxon>
        <taxon>Ascomycota</taxon>
        <taxon>Pezizomycotina</taxon>
        <taxon>Eurotiomycetes</taxon>
        <taxon>Eurotiomycetidae</taxon>
        <taxon>Eurotiales</taxon>
        <taxon>Aspergillaceae</taxon>
        <taxon>Aspergillus</taxon>
        <taxon>Aspergillus subgen. Circumdati</taxon>
    </lineage>
</organism>
<keyword evidence="3" id="KW-1185">Reference proteome</keyword>
<evidence type="ECO:0008006" key="4">
    <source>
        <dbReference type="Google" id="ProtNLM"/>
    </source>
</evidence>
<name>A0A5N6VVV3_9EURO</name>
<gene>
    <name evidence="2" type="ORF">BDV41DRAFT_538633</name>
</gene>
<keyword evidence="1" id="KW-0732">Signal</keyword>
<sequence>MAFHSISECIVLQLGVACSLGLVPSRRIGLGYVGLGPCARQPETATLFAGMVSLWEQCFLSRAMELASSNFSTQGQSW</sequence>
<evidence type="ECO:0000313" key="3">
    <source>
        <dbReference type="Proteomes" id="UP000325433"/>
    </source>
</evidence>
<accession>A0A5N6VVV3</accession>
<evidence type="ECO:0000313" key="2">
    <source>
        <dbReference type="EMBL" id="KAE8312744.1"/>
    </source>
</evidence>
<proteinExistence type="predicted"/>
<dbReference type="Proteomes" id="UP000325433">
    <property type="component" value="Unassembled WGS sequence"/>
</dbReference>
<feature type="signal peptide" evidence="1">
    <location>
        <begin position="1"/>
        <end position="21"/>
    </location>
</feature>
<reference evidence="3" key="1">
    <citation type="submission" date="2019-04" db="EMBL/GenBank/DDBJ databases">
        <title>Friends and foes A comparative genomics studyof 23 Aspergillus species from section Flavi.</title>
        <authorList>
            <consortium name="DOE Joint Genome Institute"/>
            <person name="Kjaerbolling I."/>
            <person name="Vesth T."/>
            <person name="Frisvad J.C."/>
            <person name="Nybo J.L."/>
            <person name="Theobald S."/>
            <person name="Kildgaard S."/>
            <person name="Isbrandt T."/>
            <person name="Kuo A."/>
            <person name="Sato A."/>
            <person name="Lyhne E.K."/>
            <person name="Kogle M.E."/>
            <person name="Wiebenga A."/>
            <person name="Kun R.S."/>
            <person name="Lubbers R.J."/>
            <person name="Makela M.R."/>
            <person name="Barry K."/>
            <person name="Chovatia M."/>
            <person name="Clum A."/>
            <person name="Daum C."/>
            <person name="Haridas S."/>
            <person name="He G."/>
            <person name="LaButti K."/>
            <person name="Lipzen A."/>
            <person name="Mondo S."/>
            <person name="Riley R."/>
            <person name="Salamov A."/>
            <person name="Simmons B.A."/>
            <person name="Magnuson J.K."/>
            <person name="Henrissat B."/>
            <person name="Mortensen U.H."/>
            <person name="Larsen T.O."/>
            <person name="Devries R.P."/>
            <person name="Grigoriev I.V."/>
            <person name="Machida M."/>
            <person name="Baker S.E."/>
            <person name="Andersen M.R."/>
        </authorList>
    </citation>
    <scope>NUCLEOTIDE SEQUENCE [LARGE SCALE GENOMIC DNA]</scope>
    <source>
        <strain evidence="3">CBS 130015</strain>
    </source>
</reference>
<protein>
    <recommendedName>
        <fullName evidence="4">Secreted protein</fullName>
    </recommendedName>
</protein>
<dbReference type="EMBL" id="ML738331">
    <property type="protein sequence ID" value="KAE8312744.1"/>
    <property type="molecule type" value="Genomic_DNA"/>
</dbReference>